<keyword evidence="1" id="KW-0472">Membrane</keyword>
<gene>
    <name evidence="2" type="ORF">DILT_LOCUS13519</name>
</gene>
<protein>
    <submittedName>
        <fullName evidence="2">Uncharacterized protein</fullName>
    </submittedName>
</protein>
<evidence type="ECO:0000313" key="2">
    <source>
        <dbReference type="EMBL" id="VDN19946.1"/>
    </source>
</evidence>
<keyword evidence="1" id="KW-1133">Transmembrane helix</keyword>
<feature type="transmembrane region" description="Helical" evidence="1">
    <location>
        <begin position="66"/>
        <end position="85"/>
    </location>
</feature>
<dbReference type="AlphaFoldDB" id="A0A3P7PP04"/>
<sequence>MTSESFWVCKWSTKIRQTQTAQAMWIRCLQICTLYSVVSNLSFYPLFGEWLGKTELVSDSHTNLPISYGCCLIAGYYATASLGSGW</sequence>
<evidence type="ECO:0000313" key="3">
    <source>
        <dbReference type="Proteomes" id="UP000281553"/>
    </source>
</evidence>
<keyword evidence="1" id="KW-0812">Transmembrane</keyword>
<name>A0A3P7PP04_DIBLA</name>
<accession>A0A3P7PP04</accession>
<organism evidence="2 3">
    <name type="scientific">Dibothriocephalus latus</name>
    <name type="common">Fish tapeworm</name>
    <name type="synonym">Diphyllobothrium latum</name>
    <dbReference type="NCBI Taxonomy" id="60516"/>
    <lineage>
        <taxon>Eukaryota</taxon>
        <taxon>Metazoa</taxon>
        <taxon>Spiralia</taxon>
        <taxon>Lophotrochozoa</taxon>
        <taxon>Platyhelminthes</taxon>
        <taxon>Cestoda</taxon>
        <taxon>Eucestoda</taxon>
        <taxon>Diphyllobothriidea</taxon>
        <taxon>Diphyllobothriidae</taxon>
        <taxon>Dibothriocephalus</taxon>
    </lineage>
</organism>
<reference evidence="2 3" key="1">
    <citation type="submission" date="2018-11" db="EMBL/GenBank/DDBJ databases">
        <authorList>
            <consortium name="Pathogen Informatics"/>
        </authorList>
    </citation>
    <scope>NUCLEOTIDE SEQUENCE [LARGE SCALE GENOMIC DNA]</scope>
</reference>
<dbReference type="Proteomes" id="UP000281553">
    <property type="component" value="Unassembled WGS sequence"/>
</dbReference>
<keyword evidence="3" id="KW-1185">Reference proteome</keyword>
<evidence type="ECO:0000256" key="1">
    <source>
        <dbReference type="SAM" id="Phobius"/>
    </source>
</evidence>
<proteinExistence type="predicted"/>
<feature type="transmembrane region" description="Helical" evidence="1">
    <location>
        <begin position="24"/>
        <end position="46"/>
    </location>
</feature>
<dbReference type="EMBL" id="UYRU01070567">
    <property type="protein sequence ID" value="VDN19946.1"/>
    <property type="molecule type" value="Genomic_DNA"/>
</dbReference>